<dbReference type="Proteomes" id="UP000011820">
    <property type="component" value="Chromosome"/>
</dbReference>
<keyword evidence="2" id="KW-1185">Reference proteome</keyword>
<accession>A0ABN4B5R9</accession>
<dbReference type="GeneID" id="93077393"/>
<reference evidence="1 2" key="1">
    <citation type="journal article" date="2013" name="Genome Announc.">
        <title>Complete Genome Sequence of a Chinese Strain of 'Candidatus Liberibacter asiaticus'.</title>
        <authorList>
            <person name="Lin H."/>
            <person name="Han C.S."/>
            <person name="Liu B."/>
            <person name="Lou B."/>
            <person name="Bai X."/>
            <person name="Deng C."/>
            <person name="Civerolo E.L."/>
            <person name="Gupta G."/>
        </authorList>
    </citation>
    <scope>NUCLEOTIDE SEQUENCE [LARGE SCALE GENOMIC DNA]</scope>
    <source>
        <strain evidence="2">gxpsy</strain>
    </source>
</reference>
<proteinExistence type="predicted"/>
<protein>
    <submittedName>
        <fullName evidence="1">Uncharacterized protein</fullName>
    </submittedName>
</protein>
<dbReference type="EMBL" id="CP004005">
    <property type="protein sequence ID" value="AGH17413.1"/>
    <property type="molecule type" value="Genomic_DNA"/>
</dbReference>
<gene>
    <name evidence="1" type="ORF">WSI_05280</name>
</gene>
<name>A0ABN4B5R9_LIBAS</name>
<evidence type="ECO:0000313" key="1">
    <source>
        <dbReference type="EMBL" id="AGH17413.1"/>
    </source>
</evidence>
<sequence>MHSIHQSTNSCDLVNNEQLTEIEEPQKVTVDQINNAIASLIPEERRDLQDRMAKYSTRKLKPRGRVIFADD</sequence>
<organism evidence="1 2">
    <name type="scientific">Candidatus Liberibacter asiaticus str. gxpsy</name>
    <dbReference type="NCBI Taxonomy" id="1174529"/>
    <lineage>
        <taxon>Bacteria</taxon>
        <taxon>Pseudomonadati</taxon>
        <taxon>Pseudomonadota</taxon>
        <taxon>Alphaproteobacteria</taxon>
        <taxon>Hyphomicrobiales</taxon>
        <taxon>Rhizobiaceae</taxon>
        <taxon>Liberibacter</taxon>
    </lineage>
</organism>
<evidence type="ECO:0000313" key="2">
    <source>
        <dbReference type="Proteomes" id="UP000011820"/>
    </source>
</evidence>
<dbReference type="RefSeq" id="WP_015453008.1">
    <property type="nucleotide sequence ID" value="NC_020549.1"/>
</dbReference>